<feature type="transmembrane region" description="Helical" evidence="1">
    <location>
        <begin position="36"/>
        <end position="54"/>
    </location>
</feature>
<dbReference type="AlphaFoldDB" id="A0A0M0L8X2"/>
<dbReference type="RefSeq" id="WP_053400373.1">
    <property type="nucleotide sequence ID" value="NZ_LILC01000007.1"/>
</dbReference>
<organism evidence="2 3">
    <name type="scientific">Priestia koreensis</name>
    <dbReference type="NCBI Taxonomy" id="284581"/>
    <lineage>
        <taxon>Bacteria</taxon>
        <taxon>Bacillati</taxon>
        <taxon>Bacillota</taxon>
        <taxon>Bacilli</taxon>
        <taxon>Bacillales</taxon>
        <taxon>Bacillaceae</taxon>
        <taxon>Priestia</taxon>
    </lineage>
</organism>
<keyword evidence="1" id="KW-0812">Transmembrane</keyword>
<keyword evidence="3" id="KW-1185">Reference proteome</keyword>
<comment type="caution">
    <text evidence="2">The sequence shown here is derived from an EMBL/GenBank/DDBJ whole genome shotgun (WGS) entry which is preliminary data.</text>
</comment>
<dbReference type="EMBL" id="LILC01000007">
    <property type="protein sequence ID" value="KOO47469.1"/>
    <property type="molecule type" value="Genomic_DNA"/>
</dbReference>
<name>A0A0M0L8X2_9BACI</name>
<gene>
    <name evidence="2" type="ORF">AMD01_05320</name>
</gene>
<keyword evidence="1" id="KW-0472">Membrane</keyword>
<dbReference type="STRING" id="284581.AMD01_05320"/>
<reference evidence="3" key="1">
    <citation type="submission" date="2015-08" db="EMBL/GenBank/DDBJ databases">
        <title>Fjat-14210 dsm16467.</title>
        <authorList>
            <person name="Liu B."/>
            <person name="Wang J."/>
            <person name="Zhu Y."/>
            <person name="Liu G."/>
            <person name="Chen Q."/>
            <person name="Chen Z."/>
            <person name="Lan J."/>
            <person name="Che J."/>
            <person name="Ge C."/>
            <person name="Shi H."/>
            <person name="Pan Z."/>
            <person name="Liu X."/>
        </authorList>
    </citation>
    <scope>NUCLEOTIDE SEQUENCE [LARGE SCALE GENOMIC DNA]</scope>
    <source>
        <strain evidence="3">DSM 16467</strain>
    </source>
</reference>
<protein>
    <submittedName>
        <fullName evidence="2">Uncharacterized protein</fullName>
    </submittedName>
</protein>
<dbReference type="Proteomes" id="UP000037558">
    <property type="component" value="Unassembled WGS sequence"/>
</dbReference>
<evidence type="ECO:0000256" key="1">
    <source>
        <dbReference type="SAM" id="Phobius"/>
    </source>
</evidence>
<proteinExistence type="predicted"/>
<keyword evidence="1" id="KW-1133">Transmembrane helix</keyword>
<feature type="transmembrane region" description="Helical" evidence="1">
    <location>
        <begin position="7"/>
        <end position="24"/>
    </location>
</feature>
<accession>A0A0M0L8X2</accession>
<evidence type="ECO:0000313" key="2">
    <source>
        <dbReference type="EMBL" id="KOO47469.1"/>
    </source>
</evidence>
<sequence>MKQYCSVISICLMVAAFLISRLFLGEVSISPSIATLSPFMAFPILGLLFAYFGLNNKWRTFGLIGNSFIMLTEFIFPIVVQIYLSSAL</sequence>
<dbReference type="PATRIC" id="fig|284581.3.peg.4442"/>
<feature type="transmembrane region" description="Helical" evidence="1">
    <location>
        <begin position="61"/>
        <end position="84"/>
    </location>
</feature>
<evidence type="ECO:0000313" key="3">
    <source>
        <dbReference type="Proteomes" id="UP000037558"/>
    </source>
</evidence>